<accession>A0A1H5SAL5</accession>
<dbReference type="AlphaFoldDB" id="A0A1H5SAL5"/>
<organism evidence="1 2">
    <name type="scientific">Caloramator fervidus</name>
    <dbReference type="NCBI Taxonomy" id="29344"/>
    <lineage>
        <taxon>Bacteria</taxon>
        <taxon>Bacillati</taxon>
        <taxon>Bacillota</taxon>
        <taxon>Clostridia</taxon>
        <taxon>Eubacteriales</taxon>
        <taxon>Clostridiaceae</taxon>
        <taxon>Caloramator</taxon>
    </lineage>
</organism>
<evidence type="ECO:0000313" key="1">
    <source>
        <dbReference type="EMBL" id="SEF47629.1"/>
    </source>
</evidence>
<sequence>MNKSFLLGLGVGLVLAGILYSFYTPVNVKNIPKEKIEAMARELGMMYPDEIKAYFENDKK</sequence>
<proteinExistence type="predicted"/>
<dbReference type="OrthoDB" id="1757485at2"/>
<gene>
    <name evidence="1" type="ORF">SAMN05660865_00323</name>
</gene>
<keyword evidence="2" id="KW-1185">Reference proteome</keyword>
<dbReference type="EMBL" id="FNUK01000002">
    <property type="protein sequence ID" value="SEF47629.1"/>
    <property type="molecule type" value="Genomic_DNA"/>
</dbReference>
<name>A0A1H5SAL5_9CLOT</name>
<reference evidence="2" key="1">
    <citation type="submission" date="2016-10" db="EMBL/GenBank/DDBJ databases">
        <authorList>
            <person name="Varghese N."/>
            <person name="Submissions S."/>
        </authorList>
    </citation>
    <scope>NUCLEOTIDE SEQUENCE [LARGE SCALE GENOMIC DNA]</scope>
    <source>
        <strain evidence="2">DSM 5463</strain>
    </source>
</reference>
<evidence type="ECO:0000313" key="2">
    <source>
        <dbReference type="Proteomes" id="UP000242850"/>
    </source>
</evidence>
<protein>
    <submittedName>
        <fullName evidence="1">Uncharacterized protein</fullName>
    </submittedName>
</protein>
<dbReference type="Proteomes" id="UP000242850">
    <property type="component" value="Unassembled WGS sequence"/>
</dbReference>
<dbReference type="RefSeq" id="WP_103895340.1">
    <property type="nucleotide sequence ID" value="NZ_FNUK01000002.1"/>
</dbReference>